<dbReference type="InterPro" id="IPR011066">
    <property type="entry name" value="MscS_channel_C_sf"/>
</dbReference>
<dbReference type="AlphaFoldDB" id="A0A7C5QUY0"/>
<keyword evidence="4 8" id="KW-0812">Transmembrane</keyword>
<feature type="transmembrane region" description="Helical" evidence="8">
    <location>
        <begin position="139"/>
        <end position="157"/>
    </location>
</feature>
<dbReference type="SUPFAM" id="SSF50182">
    <property type="entry name" value="Sm-like ribonucleoproteins"/>
    <property type="match status" value="1"/>
</dbReference>
<comment type="similarity">
    <text evidence="2">Belongs to the MscS (TC 1.A.23) family.</text>
</comment>
<protein>
    <submittedName>
        <fullName evidence="11">Mechanosensitive ion channel</fullName>
    </submittedName>
</protein>
<accession>A0A7C5QUY0</accession>
<dbReference type="InterPro" id="IPR052702">
    <property type="entry name" value="MscS-like_channel"/>
</dbReference>
<reference evidence="11" key="1">
    <citation type="journal article" date="2020" name="mSystems">
        <title>Genome- and Community-Level Interaction Insights into Carbon Utilization and Element Cycling Functions of Hydrothermarchaeota in Hydrothermal Sediment.</title>
        <authorList>
            <person name="Zhou Z."/>
            <person name="Liu Y."/>
            <person name="Xu W."/>
            <person name="Pan J."/>
            <person name="Luo Z.H."/>
            <person name="Li M."/>
        </authorList>
    </citation>
    <scope>NUCLEOTIDE SEQUENCE [LARGE SCALE GENOMIC DNA]</scope>
    <source>
        <strain evidence="11">HyVt-485</strain>
    </source>
</reference>
<name>A0A7C5QUY0_9PROT</name>
<dbReference type="Pfam" id="PF21082">
    <property type="entry name" value="MS_channel_3rd"/>
    <property type="match status" value="1"/>
</dbReference>
<keyword evidence="5 8" id="KW-1133">Transmembrane helix</keyword>
<evidence type="ECO:0000313" key="11">
    <source>
        <dbReference type="EMBL" id="HHL42158.1"/>
    </source>
</evidence>
<feature type="transmembrane region" description="Helical" evidence="8">
    <location>
        <begin position="279"/>
        <end position="302"/>
    </location>
</feature>
<dbReference type="InterPro" id="IPR049278">
    <property type="entry name" value="MS_channel_C"/>
</dbReference>
<feature type="domain" description="Mechanosensitive ion channel MscS" evidence="9">
    <location>
        <begin position="325"/>
        <end position="392"/>
    </location>
</feature>
<dbReference type="Gene3D" id="3.30.70.100">
    <property type="match status" value="1"/>
</dbReference>
<dbReference type="InterPro" id="IPR010920">
    <property type="entry name" value="LSM_dom_sf"/>
</dbReference>
<comment type="caution">
    <text evidence="11">The sequence shown here is derived from an EMBL/GenBank/DDBJ whole genome shotgun (WGS) entry which is preliminary data.</text>
</comment>
<proteinExistence type="inferred from homology"/>
<feature type="transmembrane region" description="Helical" evidence="8">
    <location>
        <begin position="91"/>
        <end position="110"/>
    </location>
</feature>
<dbReference type="SUPFAM" id="SSF82689">
    <property type="entry name" value="Mechanosensitive channel protein MscS (YggB), C-terminal domain"/>
    <property type="match status" value="1"/>
</dbReference>
<dbReference type="GO" id="GO:0005886">
    <property type="term" value="C:plasma membrane"/>
    <property type="evidence" value="ECO:0007669"/>
    <property type="project" value="UniProtKB-SubCell"/>
</dbReference>
<feature type="compositionally biased region" description="Polar residues" evidence="7">
    <location>
        <begin position="1"/>
        <end position="14"/>
    </location>
</feature>
<gene>
    <name evidence="11" type="ORF">ENJ42_00940</name>
</gene>
<sequence length="494" mass="54942">MAQQTTPPKGQTPESAPDAAPEHTDIQTEVPSQDVPPQDVPAPVSDNVVPETMNNEAVEGGGSNLPFSVDDIKGGVGKIGHQIVEWLTSPAFLAMVGAVVLGYFCARIIAKNLRKRIDFLREKPTQGKMLRAKKIGWQLRDLVFPAVLIGLYAVASPALKNVPVLGQDWLVKIAQGLAVVFLLYTAIKRFIKHPLVQKLVIWIAIPVAVLKVFGWYDDFQTFLQNDLILELGNIKIPAWSIINLVIFGSILFWIGRVSNDKGKEAIRSQDSIDVATRELFAKIFEMMIFAALLILLMGIAGIPMTSLVVLGAPLMLGVGFGMQGIVANFISGMILLLDRSLKIGDYIKLPDGQEGYVEAMNMRSATVETTDGKDIMVPNLKFVEDAYENWTHTDPRQRYEVYFSVAYDTDIDTLEGILIPAISKHPKVLQEPEKPDLELREFADFGIKFAIEFWADGIDDGENKFTSDLNFIIWRTLKKHGIVMPLPQREIRML</sequence>
<evidence type="ECO:0000256" key="3">
    <source>
        <dbReference type="ARBA" id="ARBA00022475"/>
    </source>
</evidence>
<feature type="domain" description="Mechanosensitive ion channel MscS C-terminal" evidence="10">
    <location>
        <begin position="400"/>
        <end position="483"/>
    </location>
</feature>
<feature type="compositionally biased region" description="Low complexity" evidence="7">
    <location>
        <begin position="30"/>
        <end position="46"/>
    </location>
</feature>
<keyword evidence="3" id="KW-1003">Cell membrane</keyword>
<dbReference type="InterPro" id="IPR011014">
    <property type="entry name" value="MscS_channel_TM-2"/>
</dbReference>
<evidence type="ECO:0000256" key="4">
    <source>
        <dbReference type="ARBA" id="ARBA00022692"/>
    </source>
</evidence>
<evidence type="ECO:0000256" key="8">
    <source>
        <dbReference type="SAM" id="Phobius"/>
    </source>
</evidence>
<organism evidence="11">
    <name type="scientific">Hellea balneolensis</name>
    <dbReference type="NCBI Taxonomy" id="287478"/>
    <lineage>
        <taxon>Bacteria</taxon>
        <taxon>Pseudomonadati</taxon>
        <taxon>Pseudomonadota</taxon>
        <taxon>Alphaproteobacteria</taxon>
        <taxon>Maricaulales</taxon>
        <taxon>Robiginitomaculaceae</taxon>
        <taxon>Hellea</taxon>
    </lineage>
</organism>
<dbReference type="Gene3D" id="2.30.30.60">
    <property type="match status" value="1"/>
</dbReference>
<dbReference type="PANTHER" id="PTHR30347">
    <property type="entry name" value="POTASSIUM CHANNEL RELATED"/>
    <property type="match status" value="1"/>
</dbReference>
<dbReference type="PANTHER" id="PTHR30347:SF1">
    <property type="entry name" value="MECHANOSENSITIVE CHANNEL MSCK"/>
    <property type="match status" value="1"/>
</dbReference>
<keyword evidence="6 8" id="KW-0472">Membrane</keyword>
<feature type="transmembrane region" description="Helical" evidence="8">
    <location>
        <begin position="169"/>
        <end position="187"/>
    </location>
</feature>
<dbReference type="SUPFAM" id="SSF82861">
    <property type="entry name" value="Mechanosensitive channel protein MscS (YggB), transmembrane region"/>
    <property type="match status" value="1"/>
</dbReference>
<dbReference type="Gene3D" id="1.10.287.1260">
    <property type="match status" value="1"/>
</dbReference>
<feature type="transmembrane region" description="Helical" evidence="8">
    <location>
        <begin position="199"/>
        <end position="216"/>
    </location>
</feature>
<evidence type="ECO:0000256" key="1">
    <source>
        <dbReference type="ARBA" id="ARBA00004651"/>
    </source>
</evidence>
<evidence type="ECO:0000256" key="6">
    <source>
        <dbReference type="ARBA" id="ARBA00023136"/>
    </source>
</evidence>
<dbReference type="Pfam" id="PF00924">
    <property type="entry name" value="MS_channel_2nd"/>
    <property type="match status" value="1"/>
</dbReference>
<dbReference type="InterPro" id="IPR023408">
    <property type="entry name" value="MscS_beta-dom_sf"/>
</dbReference>
<dbReference type="Proteomes" id="UP000885830">
    <property type="component" value="Unassembled WGS sequence"/>
</dbReference>
<feature type="region of interest" description="Disordered" evidence="7">
    <location>
        <begin position="1"/>
        <end position="48"/>
    </location>
</feature>
<evidence type="ECO:0000256" key="5">
    <source>
        <dbReference type="ARBA" id="ARBA00022989"/>
    </source>
</evidence>
<evidence type="ECO:0000256" key="2">
    <source>
        <dbReference type="ARBA" id="ARBA00008017"/>
    </source>
</evidence>
<feature type="transmembrane region" description="Helical" evidence="8">
    <location>
        <begin position="314"/>
        <end position="337"/>
    </location>
</feature>
<comment type="subcellular location">
    <subcellularLocation>
        <location evidence="1">Cell membrane</location>
        <topology evidence="1">Multi-pass membrane protein</topology>
    </subcellularLocation>
</comment>
<evidence type="ECO:0000259" key="10">
    <source>
        <dbReference type="Pfam" id="PF21082"/>
    </source>
</evidence>
<evidence type="ECO:0000256" key="7">
    <source>
        <dbReference type="SAM" id="MobiDB-lite"/>
    </source>
</evidence>
<dbReference type="InterPro" id="IPR006685">
    <property type="entry name" value="MscS_channel_2nd"/>
</dbReference>
<feature type="transmembrane region" description="Helical" evidence="8">
    <location>
        <begin position="236"/>
        <end position="258"/>
    </location>
</feature>
<evidence type="ECO:0000259" key="9">
    <source>
        <dbReference type="Pfam" id="PF00924"/>
    </source>
</evidence>
<dbReference type="EMBL" id="DRMJ01000044">
    <property type="protein sequence ID" value="HHL42158.1"/>
    <property type="molecule type" value="Genomic_DNA"/>
</dbReference>
<dbReference type="GO" id="GO:0008381">
    <property type="term" value="F:mechanosensitive monoatomic ion channel activity"/>
    <property type="evidence" value="ECO:0007669"/>
    <property type="project" value="UniProtKB-ARBA"/>
</dbReference>